<dbReference type="GO" id="GO:0016020">
    <property type="term" value="C:membrane"/>
    <property type="evidence" value="ECO:0007669"/>
    <property type="project" value="TreeGrafter"/>
</dbReference>
<accession>A0A7J7IPJ1</accession>
<dbReference type="Proteomes" id="UP000530660">
    <property type="component" value="Unassembled WGS sequence"/>
</dbReference>
<dbReference type="PANTHER" id="PTHR32251:SF23">
    <property type="entry name" value="3-OXO-5-ALPHA-STEROID 4-DEHYDROGENASE (DUF1295)"/>
    <property type="match status" value="1"/>
</dbReference>
<reference evidence="1 2" key="1">
    <citation type="journal article" date="2020" name="J. Phycol.">
        <title>Comparative genome analysis reveals Cyanidiococcus gen. nov., a new extremophilic red algal genus sister to Cyanidioschyzon (Cyanidioschyzonaceae, Rhodophyta).</title>
        <authorList>
            <person name="Liu S.-L."/>
            <person name="Chiang Y.-R."/>
            <person name="Yoon H.S."/>
            <person name="Fu H.-Y."/>
        </authorList>
    </citation>
    <scope>NUCLEOTIDE SEQUENCE [LARGE SCALE GENOMIC DNA]</scope>
    <source>
        <strain evidence="1 2">THAL066</strain>
    </source>
</reference>
<keyword evidence="2" id="KW-1185">Reference proteome</keyword>
<proteinExistence type="predicted"/>
<dbReference type="EMBL" id="VWRR01000004">
    <property type="protein sequence ID" value="KAF6004241.1"/>
    <property type="molecule type" value="Genomic_DNA"/>
</dbReference>
<evidence type="ECO:0008006" key="3">
    <source>
        <dbReference type="Google" id="ProtNLM"/>
    </source>
</evidence>
<comment type="caution">
    <text evidence="1">The sequence shown here is derived from an EMBL/GenBank/DDBJ whole genome shotgun (WGS) entry which is preliminary data.</text>
</comment>
<dbReference type="OrthoDB" id="201504at2759"/>
<dbReference type="Gene3D" id="1.20.120.1630">
    <property type="match status" value="1"/>
</dbReference>
<evidence type="ECO:0000313" key="1">
    <source>
        <dbReference type="EMBL" id="KAF6004241.1"/>
    </source>
</evidence>
<protein>
    <recommendedName>
        <fullName evidence="3">Steroid 5-alpha reductase C-terminal domain-containing protein</fullName>
    </recommendedName>
</protein>
<organism evidence="1 2">
    <name type="scientific">Cyanidiococcus yangmingshanensis</name>
    <dbReference type="NCBI Taxonomy" id="2690220"/>
    <lineage>
        <taxon>Eukaryota</taxon>
        <taxon>Rhodophyta</taxon>
        <taxon>Bangiophyceae</taxon>
        <taxon>Cyanidiales</taxon>
        <taxon>Cyanidiaceae</taxon>
        <taxon>Cyanidiococcus</taxon>
    </lineage>
</organism>
<name>A0A7J7IPJ1_9RHOD</name>
<dbReference type="Pfam" id="PF06966">
    <property type="entry name" value="DUF1295"/>
    <property type="match status" value="1"/>
</dbReference>
<gene>
    <name evidence="1" type="ORF">F1559_004246</name>
</gene>
<evidence type="ECO:0000313" key="2">
    <source>
        <dbReference type="Proteomes" id="UP000530660"/>
    </source>
</evidence>
<dbReference type="AlphaFoldDB" id="A0A7J7IPJ1"/>
<dbReference type="InterPro" id="IPR010721">
    <property type="entry name" value="UstE-like"/>
</dbReference>
<dbReference type="PANTHER" id="PTHR32251">
    <property type="entry name" value="3-OXO-5-ALPHA-STEROID 4-DEHYDROGENASE"/>
    <property type="match status" value="1"/>
</dbReference>
<sequence length="223" mass="25937">MLLLCLALPAWAAYLRPSSPWNTVDTVATIAFLFFLLIETLADEQQWRFQCRKHALTQAQRLQHPDPDIRRGFLTRGLFRFSRHPNFFAEQCMWWVFYLFAVGALLGEEATAGWWQFGSVRSTPRLHWSIVGAFQLTLLFQGSTWLTEKLSLEKYGNAYRLYQQQDKPFGSSLGIKYLERAWRVAFDAWLKGVARTSVLFLMATRSLTTRTLKTGFPHPLHDR</sequence>